<gene>
    <name evidence="4" type="ORF">E0L32_006040</name>
</gene>
<keyword evidence="5" id="KW-1185">Reference proteome</keyword>
<comment type="caution">
    <text evidence="4">The sequence shown here is derived from an EMBL/GenBank/DDBJ whole genome shotgun (WGS) entry which is preliminary data.</text>
</comment>
<dbReference type="Proteomes" id="UP000319257">
    <property type="component" value="Unassembled WGS sequence"/>
</dbReference>
<sequence length="355" mass="37466">MQLTMKALVGSKEGDYRLADNINIPAPGPGTVLCRVHAVALNPYDVMILDHFNTPGAIGGCDFAGTVIQIGEGVTRFNVGDRILGFTTGLNHAEKTAGAFAEFALARENASCRLPGALAFTEACSMGVAVAAAGLAIFQAPGLRLSMPQAEGTQGREKATILVSGGATATGTMAIQLLKIAGYTPIVTCSPGNNALCESYGASACFDYHSPTCGADIRAHTNNNLAHVLDCIADDETMNMCYKAIGSSGGIYTALRPVVTTVKYTRRDIRADWVMVETVLGVSAQHGSIGRPSSKEHQIFGSRLFAVIEQLLQDGRIKHHPVDVKDGGLANIPTELERLRAGDVRARKIVMPLIA</sequence>
<dbReference type="GeneID" id="41973487"/>
<dbReference type="Gene3D" id="3.40.50.720">
    <property type="entry name" value="NAD(P)-binding Rossmann-like Domain"/>
    <property type="match status" value="1"/>
</dbReference>
<dbReference type="SMART" id="SM00829">
    <property type="entry name" value="PKS_ER"/>
    <property type="match status" value="1"/>
</dbReference>
<dbReference type="Pfam" id="PF00107">
    <property type="entry name" value="ADH_zinc_N"/>
    <property type="match status" value="1"/>
</dbReference>
<dbReference type="STRING" id="1093900.A0A507B841"/>
<dbReference type="FunCoup" id="A0A507B841">
    <property type="interactions" value="253"/>
</dbReference>
<dbReference type="Pfam" id="PF08240">
    <property type="entry name" value="ADH_N"/>
    <property type="match status" value="1"/>
</dbReference>
<reference evidence="4 5" key="1">
    <citation type="submission" date="2019-06" db="EMBL/GenBank/DDBJ databases">
        <title>Draft genome sequence of the filamentous fungus Phialemoniopsis curvata isolated from diesel fuel.</title>
        <authorList>
            <person name="Varaljay V.A."/>
            <person name="Lyon W.J."/>
            <person name="Crouch A.L."/>
            <person name="Drake C.E."/>
            <person name="Hollomon J.M."/>
            <person name="Nadeau L.J."/>
            <person name="Nunn H.S."/>
            <person name="Stevenson B.S."/>
            <person name="Bojanowski C.L."/>
            <person name="Crookes-Goodson W.J."/>
        </authorList>
    </citation>
    <scope>NUCLEOTIDE SEQUENCE [LARGE SCALE GENOMIC DNA]</scope>
    <source>
        <strain evidence="4 5">D216</strain>
    </source>
</reference>
<name>A0A507B841_9PEZI</name>
<dbReference type="InterPro" id="IPR011032">
    <property type="entry name" value="GroES-like_sf"/>
</dbReference>
<organism evidence="4 5">
    <name type="scientific">Thyridium curvatum</name>
    <dbReference type="NCBI Taxonomy" id="1093900"/>
    <lineage>
        <taxon>Eukaryota</taxon>
        <taxon>Fungi</taxon>
        <taxon>Dikarya</taxon>
        <taxon>Ascomycota</taxon>
        <taxon>Pezizomycotina</taxon>
        <taxon>Sordariomycetes</taxon>
        <taxon>Sordariomycetidae</taxon>
        <taxon>Thyridiales</taxon>
        <taxon>Thyridiaceae</taxon>
        <taxon>Thyridium</taxon>
    </lineage>
</organism>
<dbReference type="InterPro" id="IPR036291">
    <property type="entry name" value="NAD(P)-bd_dom_sf"/>
</dbReference>
<dbReference type="SUPFAM" id="SSF51735">
    <property type="entry name" value="NAD(P)-binding Rossmann-fold domains"/>
    <property type="match status" value="1"/>
</dbReference>
<dbReference type="CDD" id="cd08249">
    <property type="entry name" value="enoyl_reductase_like"/>
    <property type="match status" value="1"/>
</dbReference>
<proteinExistence type="inferred from homology"/>
<evidence type="ECO:0000313" key="4">
    <source>
        <dbReference type="EMBL" id="TPX13569.1"/>
    </source>
</evidence>
<evidence type="ECO:0000313" key="5">
    <source>
        <dbReference type="Proteomes" id="UP000319257"/>
    </source>
</evidence>
<keyword evidence="2" id="KW-0560">Oxidoreductase</keyword>
<dbReference type="SUPFAM" id="SSF50129">
    <property type="entry name" value="GroES-like"/>
    <property type="match status" value="1"/>
</dbReference>
<dbReference type="InterPro" id="IPR047122">
    <property type="entry name" value="Trans-enoyl_RdTase-like"/>
</dbReference>
<dbReference type="AlphaFoldDB" id="A0A507B841"/>
<dbReference type="RefSeq" id="XP_030995280.1">
    <property type="nucleotide sequence ID" value="XM_031140629.1"/>
</dbReference>
<dbReference type="InterPro" id="IPR013149">
    <property type="entry name" value="ADH-like_C"/>
</dbReference>
<dbReference type="PANTHER" id="PTHR45348:SF2">
    <property type="entry name" value="ZINC-TYPE ALCOHOL DEHYDROGENASE-LIKE PROTEIN C2E1P3.01"/>
    <property type="match status" value="1"/>
</dbReference>
<dbReference type="EMBL" id="SKBQ01000033">
    <property type="protein sequence ID" value="TPX13569.1"/>
    <property type="molecule type" value="Genomic_DNA"/>
</dbReference>
<evidence type="ECO:0000256" key="1">
    <source>
        <dbReference type="ARBA" id="ARBA00008072"/>
    </source>
</evidence>
<dbReference type="OrthoDB" id="48317at2759"/>
<evidence type="ECO:0000259" key="3">
    <source>
        <dbReference type="SMART" id="SM00829"/>
    </source>
</evidence>
<accession>A0A507B841</accession>
<comment type="similarity">
    <text evidence="1">Belongs to the zinc-containing alcohol dehydrogenase family.</text>
</comment>
<dbReference type="InterPro" id="IPR013154">
    <property type="entry name" value="ADH-like_N"/>
</dbReference>
<dbReference type="InterPro" id="IPR020843">
    <property type="entry name" value="ER"/>
</dbReference>
<evidence type="ECO:0000256" key="2">
    <source>
        <dbReference type="ARBA" id="ARBA00023002"/>
    </source>
</evidence>
<dbReference type="GO" id="GO:0016651">
    <property type="term" value="F:oxidoreductase activity, acting on NAD(P)H"/>
    <property type="evidence" value="ECO:0007669"/>
    <property type="project" value="InterPro"/>
</dbReference>
<feature type="domain" description="Enoyl reductase (ER)" evidence="3">
    <location>
        <begin position="17"/>
        <end position="351"/>
    </location>
</feature>
<dbReference type="PANTHER" id="PTHR45348">
    <property type="entry name" value="HYPOTHETICAL OXIDOREDUCTASE (EUROFUNG)"/>
    <property type="match status" value="1"/>
</dbReference>
<dbReference type="InParanoid" id="A0A507B841"/>
<protein>
    <recommendedName>
        <fullName evidence="3">Enoyl reductase (ER) domain-containing protein</fullName>
    </recommendedName>
</protein>
<dbReference type="Gene3D" id="3.90.180.10">
    <property type="entry name" value="Medium-chain alcohol dehydrogenases, catalytic domain"/>
    <property type="match status" value="1"/>
</dbReference>